<dbReference type="GO" id="GO:0003677">
    <property type="term" value="F:DNA binding"/>
    <property type="evidence" value="ECO:0007669"/>
    <property type="project" value="UniProtKB-KW"/>
</dbReference>
<comment type="similarity">
    <text evidence="6">Belongs to the NFYA/HAP2 subunit family.</text>
</comment>
<evidence type="ECO:0000256" key="5">
    <source>
        <dbReference type="ARBA" id="ARBA00023242"/>
    </source>
</evidence>
<comment type="subcellular location">
    <subcellularLocation>
        <location evidence="1 6">Nucleus</location>
    </subcellularLocation>
</comment>
<dbReference type="Gene3D" id="6.10.250.2430">
    <property type="match status" value="1"/>
</dbReference>
<evidence type="ECO:0000313" key="8">
    <source>
        <dbReference type="EMBL" id="KAG2547179.1"/>
    </source>
</evidence>
<feature type="compositionally biased region" description="Low complexity" evidence="7">
    <location>
        <begin position="317"/>
        <end position="330"/>
    </location>
</feature>
<keyword evidence="9" id="KW-1185">Reference proteome</keyword>
<dbReference type="EMBL" id="CM029053">
    <property type="protein sequence ID" value="KAG2547179.1"/>
    <property type="molecule type" value="Genomic_DNA"/>
</dbReference>
<feature type="region of interest" description="Disordered" evidence="7">
    <location>
        <begin position="55"/>
        <end position="77"/>
    </location>
</feature>
<dbReference type="PANTHER" id="PTHR12632">
    <property type="entry name" value="TRANSCRIPTION FACTOR NF-Y ALPHA-RELATED"/>
    <property type="match status" value="1"/>
</dbReference>
<dbReference type="Proteomes" id="UP000823388">
    <property type="component" value="Chromosome 9K"/>
</dbReference>
<evidence type="ECO:0000256" key="6">
    <source>
        <dbReference type="RuleBase" id="RU367155"/>
    </source>
</evidence>
<evidence type="ECO:0000256" key="2">
    <source>
        <dbReference type="ARBA" id="ARBA00023015"/>
    </source>
</evidence>
<keyword evidence="5 6" id="KW-0539">Nucleus</keyword>
<keyword evidence="2 6" id="KW-0805">Transcription regulation</keyword>
<dbReference type="GO" id="GO:0003700">
    <property type="term" value="F:DNA-binding transcription factor activity"/>
    <property type="evidence" value="ECO:0007669"/>
    <property type="project" value="UniProtKB-UniRule"/>
</dbReference>
<evidence type="ECO:0000256" key="1">
    <source>
        <dbReference type="ARBA" id="ARBA00004123"/>
    </source>
</evidence>
<feature type="region of interest" description="Disordered" evidence="7">
    <location>
        <begin position="188"/>
        <end position="225"/>
    </location>
</feature>
<evidence type="ECO:0000313" key="9">
    <source>
        <dbReference type="Proteomes" id="UP000823388"/>
    </source>
</evidence>
<dbReference type="SMART" id="SM00521">
    <property type="entry name" value="CBF"/>
    <property type="match status" value="1"/>
</dbReference>
<dbReference type="GO" id="GO:0005634">
    <property type="term" value="C:nucleus"/>
    <property type="evidence" value="ECO:0007669"/>
    <property type="project" value="UniProtKB-SubCell"/>
</dbReference>
<feature type="region of interest" description="Disordered" evidence="7">
    <location>
        <begin position="256"/>
        <end position="330"/>
    </location>
</feature>
<comment type="function">
    <text evidence="6">Component of the sequence-specific heterotrimeric transcription factor (NF-Y) which specifically recognizes a 5'-CCAAT-3' box motif found in the promoters of its target genes.</text>
</comment>
<accession>A0A8T0NG47</accession>
<dbReference type="PROSITE" id="PS51152">
    <property type="entry name" value="NFYA_HAP2_2"/>
    <property type="match status" value="1"/>
</dbReference>
<keyword evidence="4 6" id="KW-0804">Transcription</keyword>
<organism evidence="8 9">
    <name type="scientific">Panicum virgatum</name>
    <name type="common">Blackwell switchgrass</name>
    <dbReference type="NCBI Taxonomy" id="38727"/>
    <lineage>
        <taxon>Eukaryota</taxon>
        <taxon>Viridiplantae</taxon>
        <taxon>Streptophyta</taxon>
        <taxon>Embryophyta</taxon>
        <taxon>Tracheophyta</taxon>
        <taxon>Spermatophyta</taxon>
        <taxon>Magnoliopsida</taxon>
        <taxon>Liliopsida</taxon>
        <taxon>Poales</taxon>
        <taxon>Poaceae</taxon>
        <taxon>PACMAD clade</taxon>
        <taxon>Panicoideae</taxon>
        <taxon>Panicodae</taxon>
        <taxon>Paniceae</taxon>
        <taxon>Panicinae</taxon>
        <taxon>Panicum</taxon>
        <taxon>Panicum sect. Hiantes</taxon>
    </lineage>
</organism>
<reference evidence="8" key="1">
    <citation type="submission" date="2020-05" db="EMBL/GenBank/DDBJ databases">
        <title>WGS assembly of Panicum virgatum.</title>
        <authorList>
            <person name="Lovell J.T."/>
            <person name="Jenkins J."/>
            <person name="Shu S."/>
            <person name="Juenger T.E."/>
            <person name="Schmutz J."/>
        </authorList>
    </citation>
    <scope>NUCLEOTIDE SEQUENCE</scope>
    <source>
        <strain evidence="8">AP13</strain>
    </source>
</reference>
<protein>
    <recommendedName>
        <fullName evidence="6">Nuclear transcription factor Y subunit</fullName>
    </recommendedName>
</protein>
<comment type="subunit">
    <text evidence="6">Heterotrimer.</text>
</comment>
<name>A0A8T0NG47_PANVG</name>
<evidence type="ECO:0000256" key="3">
    <source>
        <dbReference type="ARBA" id="ARBA00023125"/>
    </source>
</evidence>
<evidence type="ECO:0000256" key="7">
    <source>
        <dbReference type="SAM" id="MobiDB-lite"/>
    </source>
</evidence>
<dbReference type="Pfam" id="PF02045">
    <property type="entry name" value="CBFB_NFYA"/>
    <property type="match status" value="2"/>
</dbReference>
<dbReference type="AlphaFoldDB" id="A0A8T0NG47"/>
<keyword evidence="3 6" id="KW-0238">DNA-binding</keyword>
<gene>
    <name evidence="8" type="ORF">PVAP13_9KG069000</name>
</gene>
<evidence type="ECO:0000256" key="4">
    <source>
        <dbReference type="ARBA" id="ARBA00023163"/>
    </source>
</evidence>
<dbReference type="InterPro" id="IPR001289">
    <property type="entry name" value="NFYA"/>
</dbReference>
<proteinExistence type="inferred from homology"/>
<sequence>MMSFKGHEGLGQVAAGSQASHVAAGAPLPWWAGPQLIYGEPAPLSPEETRRDGHFQVVPGAQGGTPDPAPPAATKRGNPEVLKFSVFQGNLESGGKGDKNPEHSTTIALQSPFPEYNGRFEIGLGQSMVPSNYSCDDQCYGVLTTYGMRSMSGGRMLLPLNAPADAPIYVNPKQYEGILRRRRARAKAERENRLAKGRKVRSPLLSTSPRLRPWQLPPAMGSNTPQSTHIFTVTISLPVNLQPYLHESRHLHAMRRARGSGGRFVNTKKEGGASANGASKTVSAAPAARLATSPSTEPRRVPGLGKGSDGSNPRCQSRSSVSSLSGSEVSSIYDDHASRHQYGGMEPHLRAPSFFTPLPAIMDGDHGGAAAIPSFKWAASDGCCELLKA</sequence>
<comment type="caution">
    <text evidence="8">The sequence shown here is derived from an EMBL/GenBank/DDBJ whole genome shotgun (WGS) entry which is preliminary data.</text>
</comment>